<evidence type="ECO:0000313" key="2">
    <source>
        <dbReference type="EMBL" id="AQL08906.1"/>
    </source>
</evidence>
<dbReference type="EMBL" id="CM000785">
    <property type="protein sequence ID" value="AQL08906.1"/>
    <property type="molecule type" value="Genomic_DNA"/>
</dbReference>
<sequence length="50" mass="5559">MNHDSAPRPSKPRTRSAARIEGEAEEARKRRESGLRRLRALAVGHEAALP</sequence>
<reference evidence="2" key="1">
    <citation type="submission" date="2015-12" db="EMBL/GenBank/DDBJ databases">
        <title>Update maize B73 reference genome by single molecule sequencing technologies.</title>
        <authorList>
            <consortium name="Maize Genome Sequencing Project"/>
            <person name="Ware D."/>
        </authorList>
    </citation>
    <scope>NUCLEOTIDE SEQUENCE</scope>
    <source>
        <tissue evidence="2">Seedling</tissue>
    </source>
</reference>
<protein>
    <submittedName>
        <fullName evidence="2">Putative cyclin-A3-1</fullName>
    </submittedName>
</protein>
<evidence type="ECO:0000256" key="1">
    <source>
        <dbReference type="SAM" id="MobiDB-lite"/>
    </source>
</evidence>
<gene>
    <name evidence="2" type="ORF">ZEAMMB73_Zm00001d048127</name>
</gene>
<name>A0A1D6PHV2_MAIZE</name>
<organism evidence="2">
    <name type="scientific">Zea mays</name>
    <name type="common">Maize</name>
    <dbReference type="NCBI Taxonomy" id="4577"/>
    <lineage>
        <taxon>Eukaryota</taxon>
        <taxon>Viridiplantae</taxon>
        <taxon>Streptophyta</taxon>
        <taxon>Embryophyta</taxon>
        <taxon>Tracheophyta</taxon>
        <taxon>Spermatophyta</taxon>
        <taxon>Magnoliopsida</taxon>
        <taxon>Liliopsida</taxon>
        <taxon>Poales</taxon>
        <taxon>Poaceae</taxon>
        <taxon>PACMAD clade</taxon>
        <taxon>Panicoideae</taxon>
        <taxon>Andropogonodae</taxon>
        <taxon>Andropogoneae</taxon>
        <taxon>Tripsacinae</taxon>
        <taxon>Zea</taxon>
    </lineage>
</organism>
<proteinExistence type="predicted"/>
<dbReference type="AlphaFoldDB" id="A0A1D6PHV2"/>
<accession>A0A1D6PHV2</accession>
<feature type="compositionally biased region" description="Basic and acidic residues" evidence="1">
    <location>
        <begin position="18"/>
        <end position="33"/>
    </location>
</feature>
<feature type="region of interest" description="Disordered" evidence="1">
    <location>
        <begin position="1"/>
        <end position="33"/>
    </location>
</feature>